<evidence type="ECO:0000313" key="7">
    <source>
        <dbReference type="Proteomes" id="UP001610563"/>
    </source>
</evidence>
<sequence length="524" mass="57036">MLFAKAFQSATIAGAGAVILAALVDVAHSTPLDDRGQCGIGAVARCCTSLRESAVGDKVFAYGDIEYFRAKRSYYSVTTSLNSACIVLPESAEDVSTVLTTLTQPRLAEKCPFAIRSGGHSMVVGFSDITAGVTLDLSKLNHTIYHPETETVSLGPGGRWVNVYEELQPDNVMVSGGRFSSVGVGGFLTGGGITIYSAQRGLACDDVVSFDVVLANGTLVQATNATNPDLFHTLKGGSGNLGVVTNFEVKAFPQTQIWGGYTSYNVSKTPELARTLQNFTSNIENDPKALLVTFWTYDTLTDVNRAANAMYYTDPVEYPEAFSDYYAIENISSTVQTRSIESLVTELEDTTNWFRVLFVTLAFKNDARVIEHGANLYQEYIDTIKANVSGGDWLVIAGFQPMPTLFGTSGQEGGGNIIGLENNGDKIVLLFEAFWERTQDDELFEPLADELIHNLEDYARSLEQDSDFLYLNYADGWQDPISGYGSDNIEQLRAAAEKYDPNGVFQTQVPGGFKISKVPVAERK</sequence>
<keyword evidence="7" id="KW-1185">Reference proteome</keyword>
<evidence type="ECO:0000313" key="6">
    <source>
        <dbReference type="EMBL" id="KAL2788257.1"/>
    </source>
</evidence>
<evidence type="ECO:0000256" key="4">
    <source>
        <dbReference type="ARBA" id="ARBA00023002"/>
    </source>
</evidence>
<evidence type="ECO:0000256" key="2">
    <source>
        <dbReference type="ARBA" id="ARBA00022630"/>
    </source>
</evidence>
<gene>
    <name evidence="6" type="ORF">BJX66DRAFT_263067</name>
</gene>
<comment type="similarity">
    <text evidence="1">Belongs to the oxygen-dependent FAD-linked oxidoreductase family.</text>
</comment>
<comment type="caution">
    <text evidence="6">The sequence shown here is derived from an EMBL/GenBank/DDBJ whole genome shotgun (WGS) entry which is preliminary data.</text>
</comment>
<dbReference type="InterPro" id="IPR006094">
    <property type="entry name" value="Oxid_FAD_bind_N"/>
</dbReference>
<dbReference type="PANTHER" id="PTHR42973:SF53">
    <property type="entry name" value="FAD-BINDING PCMH-TYPE DOMAIN-CONTAINING PROTEIN-RELATED"/>
    <property type="match status" value="1"/>
</dbReference>
<evidence type="ECO:0000256" key="3">
    <source>
        <dbReference type="ARBA" id="ARBA00022827"/>
    </source>
</evidence>
<dbReference type="SUPFAM" id="SSF56176">
    <property type="entry name" value="FAD-binding/transporter-associated domain-like"/>
    <property type="match status" value="1"/>
</dbReference>
<evidence type="ECO:0000256" key="1">
    <source>
        <dbReference type="ARBA" id="ARBA00005466"/>
    </source>
</evidence>
<dbReference type="PROSITE" id="PS51387">
    <property type="entry name" value="FAD_PCMH"/>
    <property type="match status" value="1"/>
</dbReference>
<dbReference type="Proteomes" id="UP001610563">
    <property type="component" value="Unassembled WGS sequence"/>
</dbReference>
<accession>A0ABR4FYB0</accession>
<keyword evidence="3" id="KW-0274">FAD</keyword>
<name>A0ABR4FYB0_9EURO</name>
<dbReference type="InterPro" id="IPR016169">
    <property type="entry name" value="FAD-bd_PCMH_sub2"/>
</dbReference>
<keyword evidence="2" id="KW-0285">Flavoprotein</keyword>
<dbReference type="Gene3D" id="3.30.465.10">
    <property type="match status" value="1"/>
</dbReference>
<keyword evidence="4" id="KW-0560">Oxidoreductase</keyword>
<dbReference type="InterPro" id="IPR016166">
    <property type="entry name" value="FAD-bd_PCMH"/>
</dbReference>
<proteinExistence type="inferred from homology"/>
<feature type="domain" description="FAD-binding PCMH-type" evidence="5">
    <location>
        <begin position="79"/>
        <end position="254"/>
    </location>
</feature>
<protein>
    <recommendedName>
        <fullName evidence="5">FAD-binding PCMH-type domain-containing protein</fullName>
    </recommendedName>
</protein>
<dbReference type="InterPro" id="IPR036318">
    <property type="entry name" value="FAD-bd_PCMH-like_sf"/>
</dbReference>
<dbReference type="Pfam" id="PF01565">
    <property type="entry name" value="FAD_binding_4"/>
    <property type="match status" value="1"/>
</dbReference>
<dbReference type="EMBL" id="JBFTWV010000082">
    <property type="protein sequence ID" value="KAL2788257.1"/>
    <property type="molecule type" value="Genomic_DNA"/>
</dbReference>
<reference evidence="6 7" key="1">
    <citation type="submission" date="2024-07" db="EMBL/GenBank/DDBJ databases">
        <title>Section-level genome sequencing and comparative genomics of Aspergillus sections Usti and Cavernicolus.</title>
        <authorList>
            <consortium name="Lawrence Berkeley National Laboratory"/>
            <person name="Nybo J.L."/>
            <person name="Vesth T.C."/>
            <person name="Theobald S."/>
            <person name="Frisvad J.C."/>
            <person name="Larsen T.O."/>
            <person name="Kjaerboelling I."/>
            <person name="Rothschild-Mancinelli K."/>
            <person name="Lyhne E.K."/>
            <person name="Kogle M.E."/>
            <person name="Barry K."/>
            <person name="Clum A."/>
            <person name="Na H."/>
            <person name="Ledsgaard L."/>
            <person name="Lin J."/>
            <person name="Lipzen A."/>
            <person name="Kuo A."/>
            <person name="Riley R."/>
            <person name="Mondo S."/>
            <person name="Labutti K."/>
            <person name="Haridas S."/>
            <person name="Pangalinan J."/>
            <person name="Salamov A.A."/>
            <person name="Simmons B.A."/>
            <person name="Magnuson J.K."/>
            <person name="Chen J."/>
            <person name="Drula E."/>
            <person name="Henrissat B."/>
            <person name="Wiebenga A."/>
            <person name="Lubbers R.J."/>
            <person name="Gomes A.C."/>
            <person name="Makela M.R."/>
            <person name="Stajich J."/>
            <person name="Grigoriev I.V."/>
            <person name="Mortensen U.H."/>
            <person name="De Vries R.P."/>
            <person name="Baker S.E."/>
            <person name="Andersen M.R."/>
        </authorList>
    </citation>
    <scope>NUCLEOTIDE SEQUENCE [LARGE SCALE GENOMIC DNA]</scope>
    <source>
        <strain evidence="6 7">CBS 209.92</strain>
    </source>
</reference>
<dbReference type="PANTHER" id="PTHR42973">
    <property type="entry name" value="BINDING OXIDOREDUCTASE, PUTATIVE (AFU_ORTHOLOGUE AFUA_1G17690)-RELATED"/>
    <property type="match status" value="1"/>
</dbReference>
<organism evidence="6 7">
    <name type="scientific">Aspergillus keveii</name>
    <dbReference type="NCBI Taxonomy" id="714993"/>
    <lineage>
        <taxon>Eukaryota</taxon>
        <taxon>Fungi</taxon>
        <taxon>Dikarya</taxon>
        <taxon>Ascomycota</taxon>
        <taxon>Pezizomycotina</taxon>
        <taxon>Eurotiomycetes</taxon>
        <taxon>Eurotiomycetidae</taxon>
        <taxon>Eurotiales</taxon>
        <taxon>Aspergillaceae</taxon>
        <taxon>Aspergillus</taxon>
        <taxon>Aspergillus subgen. Nidulantes</taxon>
    </lineage>
</organism>
<dbReference type="InterPro" id="IPR050416">
    <property type="entry name" value="FAD-linked_Oxidoreductase"/>
</dbReference>
<evidence type="ECO:0000259" key="5">
    <source>
        <dbReference type="PROSITE" id="PS51387"/>
    </source>
</evidence>